<dbReference type="InterPro" id="IPR017972">
    <property type="entry name" value="Cyt_P450_CS"/>
</dbReference>
<dbReference type="Proteomes" id="UP000245771">
    <property type="component" value="Unassembled WGS sequence"/>
</dbReference>
<dbReference type="PRINTS" id="PR00463">
    <property type="entry name" value="EP450I"/>
</dbReference>
<reference evidence="8 9" key="1">
    <citation type="journal article" date="2018" name="Mol. Biol. Evol.">
        <title>Broad Genomic Sampling Reveals a Smut Pathogenic Ancestry of the Fungal Clade Ustilaginomycotina.</title>
        <authorList>
            <person name="Kijpornyongpan T."/>
            <person name="Mondo S.J."/>
            <person name="Barry K."/>
            <person name="Sandor L."/>
            <person name="Lee J."/>
            <person name="Lipzen A."/>
            <person name="Pangilinan J."/>
            <person name="LaButti K."/>
            <person name="Hainaut M."/>
            <person name="Henrissat B."/>
            <person name="Grigoriev I.V."/>
            <person name="Spatafora J.W."/>
            <person name="Aime M.C."/>
        </authorList>
    </citation>
    <scope>NUCLEOTIDE SEQUENCE [LARGE SCALE GENOMIC DNA]</scope>
    <source>
        <strain evidence="8 9">MCA 3882</strain>
    </source>
</reference>
<evidence type="ECO:0000313" key="8">
    <source>
        <dbReference type="EMBL" id="PWN32646.1"/>
    </source>
</evidence>
<keyword evidence="3 6" id="KW-0560">Oxidoreductase</keyword>
<keyword evidence="7" id="KW-0472">Membrane</keyword>
<keyword evidence="2 5" id="KW-0479">Metal-binding</keyword>
<keyword evidence="6" id="KW-0503">Monooxygenase</keyword>
<dbReference type="GO" id="GO:0005506">
    <property type="term" value="F:iron ion binding"/>
    <property type="evidence" value="ECO:0007669"/>
    <property type="project" value="InterPro"/>
</dbReference>
<keyword evidence="5 6" id="KW-0349">Heme</keyword>
<evidence type="ECO:0000256" key="3">
    <source>
        <dbReference type="ARBA" id="ARBA00023002"/>
    </source>
</evidence>
<dbReference type="GO" id="GO:0020037">
    <property type="term" value="F:heme binding"/>
    <property type="evidence" value="ECO:0007669"/>
    <property type="project" value="InterPro"/>
</dbReference>
<dbReference type="InterPro" id="IPR002401">
    <property type="entry name" value="Cyt_P450_E_grp-I"/>
</dbReference>
<dbReference type="PROSITE" id="PS00086">
    <property type="entry name" value="CYTOCHROME_P450"/>
    <property type="match status" value="1"/>
</dbReference>
<evidence type="ECO:0000313" key="9">
    <source>
        <dbReference type="Proteomes" id="UP000245771"/>
    </source>
</evidence>
<dbReference type="OrthoDB" id="1470350at2759"/>
<dbReference type="RefSeq" id="XP_025352948.1">
    <property type="nucleotide sequence ID" value="XM_025499377.1"/>
</dbReference>
<dbReference type="GO" id="GO:0006629">
    <property type="term" value="P:lipid metabolic process"/>
    <property type="evidence" value="ECO:0007669"/>
    <property type="project" value="UniProtKB-ARBA"/>
</dbReference>
<sequence>MVYLPPNSALDPAFWTPQNILVASGTALLALILLVIRYPKDLIGTSRRSHNVLSLPSALPLLGDTLLALQISFKQKKLLDEILYHQHRVGKGGRPVSITFPSLGARQYILNMPQYVHYCQKTDFETFAKGDNFHRRLSDLLGEHGIFVVDGEPWKRQRKMASHIFSVGNFRTCVQQTIDIDLTKMERLLNNVARENVSINLPDLFFRFTLSSFSQLAFSADVECLPETVQGLNVRNSFADAFDFAQLVADERFVAIFPLWFEHFTPTGFKMRKALKTLRTYCYRTIDLRLSARARGENRGAVDSKNGKDLLELFIDMGLSRKELLPVVLNFLIAGRDTTAQSLSWFFLEIASHPEVVQKIREEIQDSFSDRLNESHLTYDDMKQLPYLQAAFYEAIRLHPAVPKNIKQATQDTVIRPYATNDIDGKRDLPGGGTKEPLPDITIKKGESVIWSDYVMARMPEIWGNDCAEYKPERFLETRDGKTSVRQFSQAIFHAFNAGPRVCLGQTLATYEGMAVIVAILTNFDIIYDYEKLKTDPPTFAESLTHPIQNPYSVRVQRRNNH</sequence>
<dbReference type="GO" id="GO:0016705">
    <property type="term" value="F:oxidoreductase activity, acting on paired donors, with incorporation or reduction of molecular oxygen"/>
    <property type="evidence" value="ECO:0007669"/>
    <property type="project" value="InterPro"/>
</dbReference>
<evidence type="ECO:0000256" key="6">
    <source>
        <dbReference type="RuleBase" id="RU000461"/>
    </source>
</evidence>
<dbReference type="GeneID" id="37021158"/>
<keyword evidence="9" id="KW-1185">Reference proteome</keyword>
<feature type="transmembrane region" description="Helical" evidence="7">
    <location>
        <begin position="51"/>
        <end position="73"/>
    </location>
</feature>
<proteinExistence type="inferred from homology"/>
<dbReference type="Gene3D" id="1.10.630.10">
    <property type="entry name" value="Cytochrome P450"/>
    <property type="match status" value="1"/>
</dbReference>
<comment type="cofactor">
    <cofactor evidence="5">
        <name>heme</name>
        <dbReference type="ChEBI" id="CHEBI:30413"/>
    </cofactor>
</comment>
<evidence type="ECO:0000256" key="1">
    <source>
        <dbReference type="ARBA" id="ARBA00010617"/>
    </source>
</evidence>
<dbReference type="PANTHER" id="PTHR24296">
    <property type="entry name" value="CYTOCHROME P450"/>
    <property type="match status" value="1"/>
</dbReference>
<name>A0A316V524_9BASI</name>
<dbReference type="STRING" id="1280837.A0A316V524"/>
<comment type="similarity">
    <text evidence="1 6">Belongs to the cytochrome P450 family.</text>
</comment>
<dbReference type="PRINTS" id="PR00385">
    <property type="entry name" value="P450"/>
</dbReference>
<evidence type="ECO:0000256" key="2">
    <source>
        <dbReference type="ARBA" id="ARBA00022723"/>
    </source>
</evidence>
<dbReference type="Pfam" id="PF00067">
    <property type="entry name" value="p450"/>
    <property type="match status" value="2"/>
</dbReference>
<protein>
    <submittedName>
        <fullName evidence="8">Cytochrome P450</fullName>
    </submittedName>
</protein>
<evidence type="ECO:0000256" key="4">
    <source>
        <dbReference type="ARBA" id="ARBA00023004"/>
    </source>
</evidence>
<keyword evidence="7" id="KW-1133">Transmembrane helix</keyword>
<accession>A0A316V524</accession>
<feature type="transmembrane region" description="Helical" evidence="7">
    <location>
        <begin position="20"/>
        <end position="39"/>
    </location>
</feature>
<evidence type="ECO:0000256" key="7">
    <source>
        <dbReference type="SAM" id="Phobius"/>
    </source>
</evidence>
<keyword evidence="7" id="KW-0812">Transmembrane</keyword>
<evidence type="ECO:0000256" key="5">
    <source>
        <dbReference type="PIRSR" id="PIRSR602401-1"/>
    </source>
</evidence>
<keyword evidence="4 5" id="KW-0408">Iron</keyword>
<feature type="binding site" description="axial binding residue" evidence="5">
    <location>
        <position position="503"/>
    </location>
    <ligand>
        <name>heme</name>
        <dbReference type="ChEBI" id="CHEBI:30413"/>
    </ligand>
    <ligandPart>
        <name>Fe</name>
        <dbReference type="ChEBI" id="CHEBI:18248"/>
    </ligandPart>
</feature>
<dbReference type="GO" id="GO:0004497">
    <property type="term" value="F:monooxygenase activity"/>
    <property type="evidence" value="ECO:0007669"/>
    <property type="project" value="UniProtKB-KW"/>
</dbReference>
<dbReference type="InterPro" id="IPR036396">
    <property type="entry name" value="Cyt_P450_sf"/>
</dbReference>
<dbReference type="EMBL" id="KZ819605">
    <property type="protein sequence ID" value="PWN32646.1"/>
    <property type="molecule type" value="Genomic_DNA"/>
</dbReference>
<gene>
    <name evidence="8" type="ORF">FA14DRAFT_161992</name>
</gene>
<dbReference type="InterPro" id="IPR001128">
    <property type="entry name" value="Cyt_P450"/>
</dbReference>
<dbReference type="AlphaFoldDB" id="A0A316V524"/>
<dbReference type="SUPFAM" id="SSF48264">
    <property type="entry name" value="Cytochrome P450"/>
    <property type="match status" value="1"/>
</dbReference>
<dbReference type="InParanoid" id="A0A316V524"/>
<organism evidence="8 9">
    <name type="scientific">Meira miltonrushii</name>
    <dbReference type="NCBI Taxonomy" id="1280837"/>
    <lineage>
        <taxon>Eukaryota</taxon>
        <taxon>Fungi</taxon>
        <taxon>Dikarya</taxon>
        <taxon>Basidiomycota</taxon>
        <taxon>Ustilaginomycotina</taxon>
        <taxon>Exobasidiomycetes</taxon>
        <taxon>Exobasidiales</taxon>
        <taxon>Brachybasidiaceae</taxon>
        <taxon>Meira</taxon>
    </lineage>
</organism>